<dbReference type="AlphaFoldDB" id="A0A0F8W8X2"/>
<accession>A0A0F8W8X2</accession>
<gene>
    <name evidence="2" type="ORF">LCGC14_3167000</name>
</gene>
<evidence type="ECO:0000256" key="1">
    <source>
        <dbReference type="SAM" id="Coils"/>
    </source>
</evidence>
<dbReference type="EMBL" id="LAZR01070172">
    <property type="protein sequence ID" value="KKK44505.1"/>
    <property type="molecule type" value="Genomic_DNA"/>
</dbReference>
<organism evidence="2">
    <name type="scientific">marine sediment metagenome</name>
    <dbReference type="NCBI Taxonomy" id="412755"/>
    <lineage>
        <taxon>unclassified sequences</taxon>
        <taxon>metagenomes</taxon>
        <taxon>ecological metagenomes</taxon>
    </lineage>
</organism>
<proteinExistence type="predicted"/>
<reference evidence="2" key="1">
    <citation type="journal article" date="2015" name="Nature">
        <title>Complex archaea that bridge the gap between prokaryotes and eukaryotes.</title>
        <authorList>
            <person name="Spang A."/>
            <person name="Saw J.H."/>
            <person name="Jorgensen S.L."/>
            <person name="Zaremba-Niedzwiedzka K."/>
            <person name="Martijn J."/>
            <person name="Lind A.E."/>
            <person name="van Eijk R."/>
            <person name="Schleper C."/>
            <person name="Guy L."/>
            <person name="Ettema T.J."/>
        </authorList>
    </citation>
    <scope>NUCLEOTIDE SEQUENCE</scope>
</reference>
<name>A0A0F8W8X2_9ZZZZ</name>
<feature type="coiled-coil region" evidence="1">
    <location>
        <begin position="101"/>
        <end position="128"/>
    </location>
</feature>
<comment type="caution">
    <text evidence="2">The sequence shown here is derived from an EMBL/GenBank/DDBJ whole genome shotgun (WGS) entry which is preliminary data.</text>
</comment>
<keyword evidence="1" id="KW-0175">Coiled coil</keyword>
<protein>
    <submittedName>
        <fullName evidence="2">Uncharacterized protein</fullName>
    </submittedName>
</protein>
<sequence length="147" mass="16767">MQLGDKEFWDRLAKDPKLLAAEVCTVDLVNLEDTLQKHPALRAWVNAAHEGARIREERFKWEVTKASAIALLRAKKKKDPDTDKPKTLAVLEAEVIGDRAVQTATKKLHDIQEERAALRAMATALEDRKDMLIQIAARHRKEMSDYQ</sequence>
<evidence type="ECO:0000313" key="2">
    <source>
        <dbReference type="EMBL" id="KKK44505.1"/>
    </source>
</evidence>